<reference evidence="1 2" key="1">
    <citation type="journal article" date="2022" name="Nat. Genet.">
        <title>Improved pea reference genome and pan-genome highlight genomic features and evolutionary characteristics.</title>
        <authorList>
            <person name="Yang T."/>
            <person name="Liu R."/>
            <person name="Luo Y."/>
            <person name="Hu S."/>
            <person name="Wang D."/>
            <person name="Wang C."/>
            <person name="Pandey M.K."/>
            <person name="Ge S."/>
            <person name="Xu Q."/>
            <person name="Li N."/>
            <person name="Li G."/>
            <person name="Huang Y."/>
            <person name="Saxena R.K."/>
            <person name="Ji Y."/>
            <person name="Li M."/>
            <person name="Yan X."/>
            <person name="He Y."/>
            <person name="Liu Y."/>
            <person name="Wang X."/>
            <person name="Xiang C."/>
            <person name="Varshney R.K."/>
            <person name="Ding H."/>
            <person name="Gao S."/>
            <person name="Zong X."/>
        </authorList>
    </citation>
    <scope>NUCLEOTIDE SEQUENCE [LARGE SCALE GENOMIC DNA]</scope>
    <source>
        <strain evidence="1 2">cv. Zhongwan 6</strain>
    </source>
</reference>
<accession>A0A9D4WTB5</accession>
<protein>
    <submittedName>
        <fullName evidence="1">TATA-binding protein, variant 3</fullName>
    </submittedName>
</protein>
<dbReference type="EMBL" id="JAMSHJ010000005">
    <property type="protein sequence ID" value="KAI5407355.1"/>
    <property type="molecule type" value="Genomic_DNA"/>
</dbReference>
<comment type="caution">
    <text evidence="1">The sequence shown here is derived from an EMBL/GenBank/DDBJ whole genome shotgun (WGS) entry which is preliminary data.</text>
</comment>
<gene>
    <name evidence="1" type="ORF">KIW84_053561</name>
</gene>
<dbReference type="AlphaFoldDB" id="A0A9D4WTB5"/>
<proteinExistence type="predicted"/>
<sequence>MLNLSLSGYFIKQLVITSYNKTQNYSKTQKNKQKQNLYNLQNAKSRQERFTHTSLRVGGIACRGEPPYCLMNEALEFVPVKMSRLELGVCNLGFVNKEMVRSGSLRITRSRNEIYTAFENIYPVLTEFRKNQQWYGSSSISVTFSIGSGYMREQITVLLFCFLPSAVNLRHVQEQGFPAMKVVFCKGSIKV</sequence>
<dbReference type="Gramene" id="Psat05G0356100-T3">
    <property type="protein sequence ID" value="KAI5407355.1"/>
    <property type="gene ID" value="KIW84_053561"/>
</dbReference>
<evidence type="ECO:0000313" key="2">
    <source>
        <dbReference type="Proteomes" id="UP001058974"/>
    </source>
</evidence>
<name>A0A9D4WTB5_PEA</name>
<organism evidence="1 2">
    <name type="scientific">Pisum sativum</name>
    <name type="common">Garden pea</name>
    <name type="synonym">Lathyrus oleraceus</name>
    <dbReference type="NCBI Taxonomy" id="3888"/>
    <lineage>
        <taxon>Eukaryota</taxon>
        <taxon>Viridiplantae</taxon>
        <taxon>Streptophyta</taxon>
        <taxon>Embryophyta</taxon>
        <taxon>Tracheophyta</taxon>
        <taxon>Spermatophyta</taxon>
        <taxon>Magnoliopsida</taxon>
        <taxon>eudicotyledons</taxon>
        <taxon>Gunneridae</taxon>
        <taxon>Pentapetalae</taxon>
        <taxon>rosids</taxon>
        <taxon>fabids</taxon>
        <taxon>Fabales</taxon>
        <taxon>Fabaceae</taxon>
        <taxon>Papilionoideae</taxon>
        <taxon>50 kb inversion clade</taxon>
        <taxon>NPAAA clade</taxon>
        <taxon>Hologalegina</taxon>
        <taxon>IRL clade</taxon>
        <taxon>Fabeae</taxon>
        <taxon>Lathyrus</taxon>
    </lineage>
</organism>
<keyword evidence="2" id="KW-1185">Reference proteome</keyword>
<evidence type="ECO:0000313" key="1">
    <source>
        <dbReference type="EMBL" id="KAI5407355.1"/>
    </source>
</evidence>
<dbReference type="Proteomes" id="UP001058974">
    <property type="component" value="Chromosome 5"/>
</dbReference>